<dbReference type="SUPFAM" id="SSF51735">
    <property type="entry name" value="NAD(P)-binding Rossmann-fold domains"/>
    <property type="match status" value="1"/>
</dbReference>
<dbReference type="EMBL" id="JACNYO010000068">
    <property type="protein sequence ID" value="MBC3215893.1"/>
    <property type="molecule type" value="Genomic_DNA"/>
</dbReference>
<evidence type="ECO:0000313" key="5">
    <source>
        <dbReference type="Proteomes" id="UP000659084"/>
    </source>
</evidence>
<comment type="caution">
    <text evidence="4">The sequence shown here is derived from an EMBL/GenBank/DDBJ whole genome shotgun (WGS) entry which is preliminary data.</text>
</comment>
<reference evidence="4" key="1">
    <citation type="submission" date="2020-08" db="EMBL/GenBank/DDBJ databases">
        <title>Food and environmental bacterial isolates.</title>
        <authorList>
            <person name="Richter L."/>
            <person name="Du Plessis E.M."/>
            <person name="Duvenage S."/>
            <person name="Allam M."/>
            <person name="Korsten L."/>
        </authorList>
    </citation>
    <scope>NUCLEOTIDE SEQUENCE</scope>
    <source>
        <strain evidence="4">UPMP2127</strain>
    </source>
</reference>
<dbReference type="PANTHER" id="PTHR43618">
    <property type="entry name" value="7-ALPHA-HYDROXYSTEROID DEHYDROGENASE"/>
    <property type="match status" value="1"/>
</dbReference>
<keyword evidence="3" id="KW-0560">Oxidoreductase</keyword>
<evidence type="ECO:0000256" key="3">
    <source>
        <dbReference type="ARBA" id="ARBA00023002"/>
    </source>
</evidence>
<dbReference type="PANTHER" id="PTHR43618:SF8">
    <property type="entry name" value="7ALPHA-HYDROXYSTEROID DEHYDROGENASE"/>
    <property type="match status" value="1"/>
</dbReference>
<dbReference type="GO" id="GO:0005829">
    <property type="term" value="C:cytosol"/>
    <property type="evidence" value="ECO:0007669"/>
    <property type="project" value="TreeGrafter"/>
</dbReference>
<dbReference type="GO" id="GO:0008709">
    <property type="term" value="F:cholate 7-alpha-dehydrogenase (NAD+) activity"/>
    <property type="evidence" value="ECO:0007669"/>
    <property type="project" value="TreeGrafter"/>
</dbReference>
<dbReference type="InterPro" id="IPR002347">
    <property type="entry name" value="SDR_fam"/>
</dbReference>
<dbReference type="AlphaFoldDB" id="A0AAW3WYA6"/>
<protein>
    <submittedName>
        <fullName evidence="4">SDR family oxidoreductase</fullName>
    </submittedName>
</protein>
<organism evidence="4 5">
    <name type="scientific">Serratia fonticola</name>
    <dbReference type="NCBI Taxonomy" id="47917"/>
    <lineage>
        <taxon>Bacteria</taxon>
        <taxon>Pseudomonadati</taxon>
        <taxon>Pseudomonadota</taxon>
        <taxon>Gammaproteobacteria</taxon>
        <taxon>Enterobacterales</taxon>
        <taxon>Yersiniaceae</taxon>
        <taxon>Serratia</taxon>
    </lineage>
</organism>
<dbReference type="Pfam" id="PF13561">
    <property type="entry name" value="adh_short_C2"/>
    <property type="match status" value="1"/>
</dbReference>
<evidence type="ECO:0000256" key="1">
    <source>
        <dbReference type="ARBA" id="ARBA00006484"/>
    </source>
</evidence>
<accession>A0AAW3WYA6</accession>
<dbReference type="PRINTS" id="PR00081">
    <property type="entry name" value="GDHRDH"/>
</dbReference>
<proteinExistence type="inferred from homology"/>
<sequence length="262" mass="29265">MLNNFSEMVVLVTGGTKGIGRATVESFVKAGAKVYGTYYWGDNLDELEASFSLYPNRPIFLQSDISDKEATFGLIKTIVDNDRRIDVLVANAAFAPQFKNSYEYRGLLDSIEHNAWPLVTYLDLIKQFLGQFPRYVVATTSEGHRNCHINGYDYVAASKAVLETLIKYISARDDIIINCVSPGVVDTEAFELVFGKKAQDFIRKFDPGFIVQPEAVANVTVALCSGLMDAVRGQVIVVDNGRMFTDNFTKWIAMLDNYSFDK</sequence>
<dbReference type="CDD" id="cd05233">
    <property type="entry name" value="SDR_c"/>
    <property type="match status" value="1"/>
</dbReference>
<dbReference type="InterPro" id="IPR036291">
    <property type="entry name" value="NAD(P)-bd_dom_sf"/>
</dbReference>
<dbReference type="Proteomes" id="UP000659084">
    <property type="component" value="Unassembled WGS sequence"/>
</dbReference>
<name>A0AAW3WYA6_SERFO</name>
<dbReference type="Gene3D" id="3.40.50.720">
    <property type="entry name" value="NAD(P)-binding Rossmann-like Domain"/>
    <property type="match status" value="1"/>
</dbReference>
<dbReference type="RefSeq" id="WP_179254025.1">
    <property type="nucleotide sequence ID" value="NZ_JACBIV010000059.1"/>
</dbReference>
<keyword evidence="2" id="KW-0521">NADP</keyword>
<evidence type="ECO:0000256" key="2">
    <source>
        <dbReference type="ARBA" id="ARBA00022857"/>
    </source>
</evidence>
<evidence type="ECO:0000313" key="4">
    <source>
        <dbReference type="EMBL" id="MBC3215893.1"/>
    </source>
</evidence>
<comment type="similarity">
    <text evidence="1">Belongs to the short-chain dehydrogenases/reductases (SDR) family.</text>
</comment>
<dbReference type="InterPro" id="IPR052178">
    <property type="entry name" value="Sec_Metab_Biosynth_SDR"/>
</dbReference>
<gene>
    <name evidence="4" type="ORF">H8J20_27635</name>
</gene>